<comment type="caution">
    <text evidence="1">The sequence shown here is derived from an EMBL/GenBank/DDBJ whole genome shotgun (WGS) entry which is preliminary data.</text>
</comment>
<name>A0A8T4C6D0_9ARCH</name>
<protein>
    <submittedName>
        <fullName evidence="1">Uncharacterized protein</fullName>
    </submittedName>
</protein>
<gene>
    <name evidence="1" type="ORF">FJY86_01625</name>
</gene>
<sequence length="432" mass="50226">MSPNTYSLTAVSARDERKTIDVTFTNTHTKKIKPFSFFPSFYLPRTSTTPFEKILETISRPPLQTISHEYSTQVICKTWSELKQIAQHVHTNTNYFPNLIEPERQFLLTQKWRYFQTFDEKLQPLNKAFADHPLPGLVDTLHATLAGARKHNPKIEHELRERMVGSHELHVPYTDTPLALNEQLHTLLENHFFTHQRAAPIHTQKYATANEWSHAQRTHASEVFFHTPREGEGKCSCCTPTTSFHASIHEGSVIETRVIQDGVYIHTHNMEWSEKYHAQHASKEKRLARQKEFGLSTCPIGPLFRNEKIILPIHEAREEIKQGTLTAENNSTQTYWKCARQPFTMEKLQQTLNERIHVHETQQNMLTQPYLNQYQLAYTKHAAQDPLLQLHSLATRKTTEWVANLPNYGIYHSNPWTDATHTQLVERAVLRE</sequence>
<evidence type="ECO:0000313" key="2">
    <source>
        <dbReference type="Proteomes" id="UP000774699"/>
    </source>
</evidence>
<reference evidence="1" key="1">
    <citation type="submission" date="2019-03" db="EMBL/GenBank/DDBJ databases">
        <title>Lake Tanganyika Metagenome-Assembled Genomes (MAGs).</title>
        <authorList>
            <person name="Tran P."/>
        </authorList>
    </citation>
    <scope>NUCLEOTIDE SEQUENCE</scope>
    <source>
        <strain evidence="1">M_DeepCast_50m_m2_156</strain>
    </source>
</reference>
<dbReference type="AlphaFoldDB" id="A0A8T4C6D0"/>
<accession>A0A8T4C6D0</accession>
<dbReference type="EMBL" id="VGJJ01000007">
    <property type="protein sequence ID" value="MBM3282023.1"/>
    <property type="molecule type" value="Genomic_DNA"/>
</dbReference>
<dbReference type="Proteomes" id="UP000774699">
    <property type="component" value="Unassembled WGS sequence"/>
</dbReference>
<evidence type="ECO:0000313" key="1">
    <source>
        <dbReference type="EMBL" id="MBM3282023.1"/>
    </source>
</evidence>
<organism evidence="1 2">
    <name type="scientific">Candidatus Iainarchaeum sp</name>
    <dbReference type="NCBI Taxonomy" id="3101447"/>
    <lineage>
        <taxon>Archaea</taxon>
        <taxon>Candidatus Iainarchaeota</taxon>
        <taxon>Candidatus Iainarchaeia</taxon>
        <taxon>Candidatus Iainarchaeales</taxon>
        <taxon>Candidatus Iainarchaeaceae</taxon>
        <taxon>Candidatus Iainarchaeum</taxon>
    </lineage>
</organism>
<proteinExistence type="predicted"/>